<reference evidence="1 2" key="1">
    <citation type="journal article" date="2024" name="G3 (Bethesda)">
        <title>Genome assembly of Hibiscus sabdariffa L. provides insights into metabolisms of medicinal natural products.</title>
        <authorList>
            <person name="Kim T."/>
        </authorList>
    </citation>
    <scope>NUCLEOTIDE SEQUENCE [LARGE SCALE GENOMIC DNA]</scope>
    <source>
        <strain evidence="1">TK-2024</strain>
        <tissue evidence="1">Old leaves</tissue>
    </source>
</reference>
<sequence>MVELPSANNLAAQGSGDLDIANFPPLRAATQVDFAGAGSSAGSGGDLLVNVETVAVADVIDSAAAGFEPVETVGRTVDIVVGVPDNLVPVASGADVGVNVGGDIAIYDGHRCVPICDVVGTAEIVQSNMDQIEAIGSQSHGLFSGIEGQRLDTFQGISAELIRHFTMALGEVDGNVAPISDEFL</sequence>
<dbReference type="Proteomes" id="UP001396334">
    <property type="component" value="Unassembled WGS sequence"/>
</dbReference>
<proteinExistence type="predicted"/>
<dbReference type="EMBL" id="JBBPBN010000036">
    <property type="protein sequence ID" value="KAK9001132.1"/>
    <property type="molecule type" value="Genomic_DNA"/>
</dbReference>
<evidence type="ECO:0000313" key="1">
    <source>
        <dbReference type="EMBL" id="KAK9001132.1"/>
    </source>
</evidence>
<gene>
    <name evidence="1" type="ORF">V6N11_082923</name>
</gene>
<protein>
    <submittedName>
        <fullName evidence="1">Uncharacterized protein</fullName>
    </submittedName>
</protein>
<name>A0ABR2QKW3_9ROSI</name>
<organism evidence="1 2">
    <name type="scientific">Hibiscus sabdariffa</name>
    <name type="common">roselle</name>
    <dbReference type="NCBI Taxonomy" id="183260"/>
    <lineage>
        <taxon>Eukaryota</taxon>
        <taxon>Viridiplantae</taxon>
        <taxon>Streptophyta</taxon>
        <taxon>Embryophyta</taxon>
        <taxon>Tracheophyta</taxon>
        <taxon>Spermatophyta</taxon>
        <taxon>Magnoliopsida</taxon>
        <taxon>eudicotyledons</taxon>
        <taxon>Gunneridae</taxon>
        <taxon>Pentapetalae</taxon>
        <taxon>rosids</taxon>
        <taxon>malvids</taxon>
        <taxon>Malvales</taxon>
        <taxon>Malvaceae</taxon>
        <taxon>Malvoideae</taxon>
        <taxon>Hibiscus</taxon>
    </lineage>
</organism>
<evidence type="ECO:0000313" key="2">
    <source>
        <dbReference type="Proteomes" id="UP001396334"/>
    </source>
</evidence>
<keyword evidence="2" id="KW-1185">Reference proteome</keyword>
<comment type="caution">
    <text evidence="1">The sequence shown here is derived from an EMBL/GenBank/DDBJ whole genome shotgun (WGS) entry which is preliminary data.</text>
</comment>
<accession>A0ABR2QKW3</accession>